<evidence type="ECO:0000313" key="6">
    <source>
        <dbReference type="EMBL" id="KAL3511254.1"/>
    </source>
</evidence>
<evidence type="ECO:0000256" key="5">
    <source>
        <dbReference type="SAM" id="Phobius"/>
    </source>
</evidence>
<name>A0ABD2YY46_9GENT</name>
<dbReference type="PANTHER" id="PTHR31218">
    <property type="entry name" value="WAT1-RELATED PROTEIN"/>
    <property type="match status" value="1"/>
</dbReference>
<dbReference type="SUPFAM" id="SSF103481">
    <property type="entry name" value="Multidrug resistance efflux transporter EmrE"/>
    <property type="match status" value="1"/>
</dbReference>
<dbReference type="InterPro" id="IPR037185">
    <property type="entry name" value="EmrE-like"/>
</dbReference>
<evidence type="ECO:0008006" key="8">
    <source>
        <dbReference type="Google" id="ProtNLM"/>
    </source>
</evidence>
<keyword evidence="7" id="KW-1185">Reference proteome</keyword>
<evidence type="ECO:0000313" key="7">
    <source>
        <dbReference type="Proteomes" id="UP001630127"/>
    </source>
</evidence>
<evidence type="ECO:0000256" key="2">
    <source>
        <dbReference type="ARBA" id="ARBA00022692"/>
    </source>
</evidence>
<feature type="transmembrane region" description="Helical" evidence="5">
    <location>
        <begin position="35"/>
        <end position="56"/>
    </location>
</feature>
<proteinExistence type="predicted"/>
<keyword evidence="4 5" id="KW-0472">Membrane</keyword>
<feature type="transmembrane region" description="Helical" evidence="5">
    <location>
        <begin position="294"/>
        <end position="312"/>
    </location>
</feature>
<evidence type="ECO:0000256" key="4">
    <source>
        <dbReference type="ARBA" id="ARBA00023136"/>
    </source>
</evidence>
<organism evidence="6 7">
    <name type="scientific">Cinchona calisaya</name>
    <dbReference type="NCBI Taxonomy" id="153742"/>
    <lineage>
        <taxon>Eukaryota</taxon>
        <taxon>Viridiplantae</taxon>
        <taxon>Streptophyta</taxon>
        <taxon>Embryophyta</taxon>
        <taxon>Tracheophyta</taxon>
        <taxon>Spermatophyta</taxon>
        <taxon>Magnoliopsida</taxon>
        <taxon>eudicotyledons</taxon>
        <taxon>Gunneridae</taxon>
        <taxon>Pentapetalae</taxon>
        <taxon>asterids</taxon>
        <taxon>lamiids</taxon>
        <taxon>Gentianales</taxon>
        <taxon>Rubiaceae</taxon>
        <taxon>Cinchonoideae</taxon>
        <taxon>Cinchoneae</taxon>
        <taxon>Cinchona</taxon>
    </lineage>
</organism>
<dbReference type="EMBL" id="JBJUIK010000012">
    <property type="protein sequence ID" value="KAL3511254.1"/>
    <property type="molecule type" value="Genomic_DNA"/>
</dbReference>
<gene>
    <name evidence="6" type="ORF">ACH5RR_030655</name>
</gene>
<feature type="transmembrane region" description="Helical" evidence="5">
    <location>
        <begin position="205"/>
        <end position="226"/>
    </location>
</feature>
<keyword evidence="3 5" id="KW-1133">Transmembrane helix</keyword>
<feature type="transmembrane region" description="Helical" evidence="5">
    <location>
        <begin position="68"/>
        <end position="89"/>
    </location>
</feature>
<reference evidence="6 7" key="1">
    <citation type="submission" date="2024-11" db="EMBL/GenBank/DDBJ databases">
        <title>A near-complete genome assembly of Cinchona calisaya.</title>
        <authorList>
            <person name="Lian D.C."/>
            <person name="Zhao X.W."/>
            <person name="Wei L."/>
        </authorList>
    </citation>
    <scope>NUCLEOTIDE SEQUENCE [LARGE SCALE GENOMIC DNA]</scope>
    <source>
        <tissue evidence="6">Nenye</tissue>
    </source>
</reference>
<feature type="transmembrane region" description="Helical" evidence="5">
    <location>
        <begin position="269"/>
        <end position="288"/>
    </location>
</feature>
<sequence length="351" mass="37949">MENALPYVGMVVSQFAQVGLLIVSKQAILSGMTTFSFAFYSSALASLILLTCSYLFNRSACPQLSCNFVGCCFLIGLFGFLVQIFGYAGTLYASATLTSAMMNLIPGFTFVLTVIFRMEIVDRRSFSTLAKSIGTIVAIIGALVATLYQGPPLLSIPSHSNLTLHPLTQSSSWLLGGLLLGIDCVISSLFIIAQAFVLKKYPVELIIMFVYSCFVAILSVAASLILERDLSSWSLKSKTRLFAVIYAGCFGNVFQVTIGAWCVRKKGPLFVTTFHPLGVVIATAVGVIFLHDTIYLGSLVGSVIIVIGFYSVMWGKAKERKVVDDNVVKSLESGSEKVPLLITKDGNLLED</sequence>
<feature type="transmembrane region" description="Helical" evidence="5">
    <location>
        <begin position="128"/>
        <end position="150"/>
    </location>
</feature>
<feature type="transmembrane region" description="Helical" evidence="5">
    <location>
        <begin position="95"/>
        <end position="116"/>
    </location>
</feature>
<comment type="caution">
    <text evidence="6">The sequence shown here is derived from an EMBL/GenBank/DDBJ whole genome shotgun (WGS) entry which is preliminary data.</text>
</comment>
<keyword evidence="2 5" id="KW-0812">Transmembrane</keyword>
<evidence type="ECO:0000256" key="1">
    <source>
        <dbReference type="ARBA" id="ARBA00004141"/>
    </source>
</evidence>
<dbReference type="InterPro" id="IPR030184">
    <property type="entry name" value="WAT1-related"/>
</dbReference>
<feature type="transmembrane region" description="Helical" evidence="5">
    <location>
        <begin position="170"/>
        <end position="193"/>
    </location>
</feature>
<comment type="subcellular location">
    <subcellularLocation>
        <location evidence="1">Membrane</location>
        <topology evidence="1">Multi-pass membrane protein</topology>
    </subcellularLocation>
</comment>
<dbReference type="Proteomes" id="UP001630127">
    <property type="component" value="Unassembled WGS sequence"/>
</dbReference>
<feature type="transmembrane region" description="Helical" evidence="5">
    <location>
        <begin position="7"/>
        <end position="29"/>
    </location>
</feature>
<protein>
    <recommendedName>
        <fullName evidence="8">WAT1-related protein</fullName>
    </recommendedName>
</protein>
<evidence type="ECO:0000256" key="3">
    <source>
        <dbReference type="ARBA" id="ARBA00022989"/>
    </source>
</evidence>
<feature type="transmembrane region" description="Helical" evidence="5">
    <location>
        <begin position="241"/>
        <end position="262"/>
    </location>
</feature>
<dbReference type="AlphaFoldDB" id="A0ABD2YY46"/>
<accession>A0ABD2YY46</accession>